<protein>
    <submittedName>
        <fullName evidence="1">Uncharacterized protein</fullName>
    </submittedName>
</protein>
<sequence length="132" mass="14142">MGCRNVVPGLAEHLLHDPRARLCEQTLDGVITLTSSAGSSFNYNSQFSNVARTSLAVTGAAELVWATETLEAYGITAISDYPAGATELSLVRRVCLNPWNPYPSATGTAGLTRGVHYPDSIPAVLHREQVTR</sequence>
<proteinExistence type="predicted"/>
<comment type="caution">
    <text evidence="1">The sequence shown here is derived from an EMBL/GenBank/DDBJ whole genome shotgun (WGS) entry which is preliminary data.</text>
</comment>
<evidence type="ECO:0000313" key="1">
    <source>
        <dbReference type="EMBL" id="KAJ7193691.1"/>
    </source>
</evidence>
<dbReference type="EMBL" id="JARJCW010000105">
    <property type="protein sequence ID" value="KAJ7193691.1"/>
    <property type="molecule type" value="Genomic_DNA"/>
</dbReference>
<accession>A0AAD6XZC4</accession>
<dbReference type="Proteomes" id="UP001219525">
    <property type="component" value="Unassembled WGS sequence"/>
</dbReference>
<keyword evidence="2" id="KW-1185">Reference proteome</keyword>
<evidence type="ECO:0000313" key="2">
    <source>
        <dbReference type="Proteomes" id="UP001219525"/>
    </source>
</evidence>
<organism evidence="1 2">
    <name type="scientific">Mycena pura</name>
    <dbReference type="NCBI Taxonomy" id="153505"/>
    <lineage>
        <taxon>Eukaryota</taxon>
        <taxon>Fungi</taxon>
        <taxon>Dikarya</taxon>
        <taxon>Basidiomycota</taxon>
        <taxon>Agaricomycotina</taxon>
        <taxon>Agaricomycetes</taxon>
        <taxon>Agaricomycetidae</taxon>
        <taxon>Agaricales</taxon>
        <taxon>Marasmiineae</taxon>
        <taxon>Mycenaceae</taxon>
        <taxon>Mycena</taxon>
    </lineage>
</organism>
<reference evidence="1" key="1">
    <citation type="submission" date="2023-03" db="EMBL/GenBank/DDBJ databases">
        <title>Massive genome expansion in bonnet fungi (Mycena s.s.) driven by repeated elements and novel gene families across ecological guilds.</title>
        <authorList>
            <consortium name="Lawrence Berkeley National Laboratory"/>
            <person name="Harder C.B."/>
            <person name="Miyauchi S."/>
            <person name="Viragh M."/>
            <person name="Kuo A."/>
            <person name="Thoen E."/>
            <person name="Andreopoulos B."/>
            <person name="Lu D."/>
            <person name="Skrede I."/>
            <person name="Drula E."/>
            <person name="Henrissat B."/>
            <person name="Morin E."/>
            <person name="Kohler A."/>
            <person name="Barry K."/>
            <person name="LaButti K."/>
            <person name="Morin E."/>
            <person name="Salamov A."/>
            <person name="Lipzen A."/>
            <person name="Mereny Z."/>
            <person name="Hegedus B."/>
            <person name="Baldrian P."/>
            <person name="Stursova M."/>
            <person name="Weitz H."/>
            <person name="Taylor A."/>
            <person name="Grigoriev I.V."/>
            <person name="Nagy L.G."/>
            <person name="Martin F."/>
            <person name="Kauserud H."/>
        </authorList>
    </citation>
    <scope>NUCLEOTIDE SEQUENCE</scope>
    <source>
        <strain evidence="1">9144</strain>
    </source>
</reference>
<dbReference type="AlphaFoldDB" id="A0AAD6XZC4"/>
<name>A0AAD6XZC4_9AGAR</name>
<gene>
    <name evidence="1" type="ORF">GGX14DRAFT_405256</name>
</gene>